<dbReference type="GO" id="GO:0005524">
    <property type="term" value="F:ATP binding"/>
    <property type="evidence" value="ECO:0007669"/>
    <property type="project" value="InterPro"/>
</dbReference>
<keyword evidence="6" id="KW-0812">Transmembrane</keyword>
<dbReference type="InterPro" id="IPR013757">
    <property type="entry name" value="Topo_IIA_A_a_sf"/>
</dbReference>
<organism evidence="8 9">
    <name type="scientific">Babesia bovis</name>
    <dbReference type="NCBI Taxonomy" id="5865"/>
    <lineage>
        <taxon>Eukaryota</taxon>
        <taxon>Sar</taxon>
        <taxon>Alveolata</taxon>
        <taxon>Apicomplexa</taxon>
        <taxon>Aconoidasida</taxon>
        <taxon>Piroplasmida</taxon>
        <taxon>Babesiidae</taxon>
        <taxon>Babesia</taxon>
    </lineage>
</organism>
<dbReference type="RefSeq" id="XP_001609528.1">
    <property type="nucleotide sequence ID" value="XM_001609478.1"/>
</dbReference>
<dbReference type="GO" id="GO:0009330">
    <property type="term" value="C:DNA topoisomerase type II (double strand cut, ATP-hydrolyzing) complex"/>
    <property type="evidence" value="ECO:0007669"/>
    <property type="project" value="TreeGrafter"/>
</dbReference>
<evidence type="ECO:0000256" key="3">
    <source>
        <dbReference type="ARBA" id="ARBA00023125"/>
    </source>
</evidence>
<feature type="transmembrane region" description="Helical" evidence="6">
    <location>
        <begin position="20"/>
        <end position="40"/>
    </location>
</feature>
<dbReference type="SMART" id="SM00434">
    <property type="entry name" value="TOP4c"/>
    <property type="match status" value="1"/>
</dbReference>
<evidence type="ECO:0000256" key="2">
    <source>
        <dbReference type="ARBA" id="ARBA00023029"/>
    </source>
</evidence>
<dbReference type="AlphaFoldDB" id="A7AVY4"/>
<reference evidence="9" key="2">
    <citation type="journal article" date="2020" name="Data Brief">
        <title>Transcriptome dataset of Babesia bovis life stages within vertebrate and invertebrate hosts.</title>
        <authorList>
            <person name="Ueti M.W."/>
            <person name="Johnson W.C."/>
            <person name="Kappmeyer L.S."/>
            <person name="Herndon D.R."/>
            <person name="Mousel M.R."/>
            <person name="Reif K.E."/>
            <person name="Taus N.S."/>
            <person name="Ifeonu O.O."/>
            <person name="Silva J.C."/>
            <person name="Suarez C.E."/>
            <person name="Brayton K.A."/>
        </authorList>
    </citation>
    <scope>NUCLEOTIDE SEQUENCE [LARGE SCALE GENOMIC DNA]</scope>
</reference>
<comment type="catalytic activity">
    <reaction evidence="5">
        <text>ATP-dependent breakage, passage and rejoining of double-stranded DNA.</text>
        <dbReference type="EC" id="5.6.2.2"/>
    </reaction>
</comment>
<sequence>MSFYAHIAMQRRCTILRQAWIHIALCCVVLYDVGVAFHFGTSNDSLIVRRDVSHRAHCYRKRGSSIAQLHVIPDKDGVSHDGSDFIGGYQPGELLHTVQDLELCDELSQSFMKYALSIILGRALPDARDGLKIVHRRILWAMQVMKLGASTPYRKCAKVVGDVLGKYHPHSDKSVYDALCRLSQLFMMRVPLVDGHGNFGSTDDPPAAMRYTECRLSPFSEKLLLAEMGKNTVDMLPNFDSTEMEPTVLPSKVPLLLINGSSGIAVGLATNIPPHNPEEILKAASLMAKNHGNVDTEELLNIVRGPDFPTGGHIVTSIDALRKIYTTGKGSIMLQAKYIYEERIKPRNSKRESDVVVNTYSDPSHLSFTSGSRVSIIVKELPYNVRLSDVMLAISKAVETGALRGISDLRDESDRGGLRLVIELKKHITTHLEVEEIMQKLKKMSGLCSFFKCNFIALDSSGTKPVRLSLYSALKIWLEFRVQTVRKRIERQREQAKERLNIVKGFAIAFNKIDDIVHMVRNSSSSAEAMRMLSEKRYGGLNAEQASAVLRMSLSQLSRIERDKIDLEEKELSESIKRYNHILGDESHIYSLIYSELEHIRQNPEKHYTVRHRCTTLSVSGHTSLGDGDVAQDYPPELGGNDEEFVDSISATIAEDHIANEPGNDPGDLVKQNPDLEGHNPHDEPSLIVMNNYGLMQRIKLDNSFFRSQKSRYIPSSRLQQPYQGQYSIGEGENEDVAPEITQSELQLHYGVCRPGDSCMMISKDGTCFVLPVSALRLCNKGYSIWKQVKLKSPENVEYFTVTSKLLFSQDQNSGVSNCMYKLIMDETTSYLVLIFTDGQVGIISTKHFPSGHLYKNPLIRLRLWNNKELKPIFAMFCCPDDDIFVGTLRGYSLRVRLNDLLGGMEHRGKTRKKLIKLKENDKVTCGAILESLSNVENDAKEICRFENYDNRHLLLLSEHGRAKLLHISELQLRRHGGYGYNITRQSSSTIEGLYAATVVDTDDDILLVSKDGLLARKDPFTLPVASRHQKMRKFWTRMRAPDRLQYMSPV</sequence>
<dbReference type="EMBL" id="AAXT01000004">
    <property type="protein sequence ID" value="EDO05960.1"/>
    <property type="molecule type" value="Genomic_DNA"/>
</dbReference>
<comment type="similarity">
    <text evidence="1">Belongs to the type II topoisomerase GyrA/ParC subunit family.</text>
</comment>
<feature type="domain" description="Topo IIA-type catalytic" evidence="7">
    <location>
        <begin position="124"/>
        <end position="630"/>
    </location>
</feature>
<dbReference type="PANTHER" id="PTHR43493:SF5">
    <property type="entry name" value="DNA GYRASE SUBUNIT A, CHLOROPLASTIC_MITOCHONDRIAL"/>
    <property type="match status" value="1"/>
</dbReference>
<dbReference type="EC" id="5.99.1.3" evidence="8"/>
<dbReference type="GO" id="GO:0003677">
    <property type="term" value="F:DNA binding"/>
    <property type="evidence" value="ECO:0007669"/>
    <property type="project" value="UniProtKB-UniRule"/>
</dbReference>
<evidence type="ECO:0000256" key="1">
    <source>
        <dbReference type="ARBA" id="ARBA00008263"/>
    </source>
</evidence>
<dbReference type="GO" id="GO:0003918">
    <property type="term" value="F:DNA topoisomerase type II (double strand cut, ATP-hydrolyzing) activity"/>
    <property type="evidence" value="ECO:0007669"/>
    <property type="project" value="UniProtKB-EC"/>
</dbReference>
<evidence type="ECO:0000259" key="7">
    <source>
        <dbReference type="PROSITE" id="PS52040"/>
    </source>
</evidence>
<dbReference type="InterPro" id="IPR013758">
    <property type="entry name" value="Topo_IIA_A/C_ab"/>
</dbReference>
<dbReference type="SUPFAM" id="SSF101904">
    <property type="entry name" value="GyrA/ParC C-terminal domain-like"/>
    <property type="match status" value="1"/>
</dbReference>
<dbReference type="PROSITE" id="PS52040">
    <property type="entry name" value="TOPO_IIA"/>
    <property type="match status" value="1"/>
</dbReference>
<dbReference type="Gene3D" id="2.120.10.90">
    <property type="entry name" value="DNA gyrase/topoisomerase IV, subunit A, C-terminal"/>
    <property type="match status" value="1"/>
</dbReference>
<reference evidence="9" key="3">
    <citation type="journal article" date="2021" name="Int. J. Parasitol.">
        <title>Comparative analysis of gene expression between Babesia bovis blood stages and kinetes allowed by improved genome annotation.</title>
        <authorList>
            <person name="Ueti M.W."/>
            <person name="Johnson W.C."/>
            <person name="Kappmeyer L.S."/>
            <person name="Herndon D.R."/>
            <person name="Mousel M.R."/>
            <person name="Reif K.E."/>
            <person name="Taus N.S."/>
            <person name="Ifeonu O.O."/>
            <person name="Silva J.C."/>
            <person name="Suarez C.E."/>
            <person name="Brayton K.A."/>
        </authorList>
    </citation>
    <scope>NUCLEOTIDE SEQUENCE [LARGE SCALE GENOMIC DNA]</scope>
</reference>
<dbReference type="KEGG" id="bbo:BBOV_IV003640"/>
<dbReference type="Gene3D" id="3.30.1360.40">
    <property type="match status" value="1"/>
</dbReference>
<reference evidence="8 9" key="1">
    <citation type="journal article" date="2007" name="PLoS Pathog.">
        <title>Genome sequence of Babesia bovis and comparative analysis of apicomplexan hemoprotozoa.</title>
        <authorList>
            <person name="Brayton K.A."/>
            <person name="Lau A.O.T."/>
            <person name="Herndon D.R."/>
            <person name="Hannick L."/>
            <person name="Kappmeyer L.S."/>
            <person name="Berens S.J."/>
            <person name="Bidwell S.L."/>
            <person name="Brown W.C."/>
            <person name="Crabtree J."/>
            <person name="Fadrosh D."/>
            <person name="Feldblum T."/>
            <person name="Forberger H.A."/>
            <person name="Haas B.J."/>
            <person name="Howell J.M."/>
            <person name="Khouri H."/>
            <person name="Koo H."/>
            <person name="Mann D.J."/>
            <person name="Norimine J."/>
            <person name="Paulsen I.T."/>
            <person name="Radune D."/>
            <person name="Ren Q."/>
            <person name="Smith R.K. Jr."/>
            <person name="Suarez C.E."/>
            <person name="White O."/>
            <person name="Wortman J.R."/>
            <person name="Knowles D.P. Jr."/>
            <person name="McElwain T.F."/>
            <person name="Nene V.M."/>
        </authorList>
    </citation>
    <scope>NUCLEOTIDE SEQUENCE [LARGE SCALE GENOMIC DNA]</scope>
    <source>
        <strain evidence="8">T2Bo</strain>
    </source>
</reference>
<dbReference type="SUPFAM" id="SSF56719">
    <property type="entry name" value="Type II DNA topoisomerase"/>
    <property type="match status" value="1"/>
</dbReference>
<evidence type="ECO:0000256" key="5">
    <source>
        <dbReference type="PROSITE-ProRule" id="PRU01384"/>
    </source>
</evidence>
<keyword evidence="2 5" id="KW-0799">Topoisomerase</keyword>
<accession>A7AVY4</accession>
<keyword evidence="6" id="KW-0472">Membrane</keyword>
<evidence type="ECO:0000313" key="9">
    <source>
        <dbReference type="Proteomes" id="UP000002173"/>
    </source>
</evidence>
<comment type="caution">
    <text evidence="8">The sequence shown here is derived from an EMBL/GenBank/DDBJ whole genome shotgun (WGS) entry which is preliminary data.</text>
</comment>
<dbReference type="InterPro" id="IPR050220">
    <property type="entry name" value="Type_II_DNA_Topoisomerases"/>
</dbReference>
<gene>
    <name evidence="8" type="ORF">BBOV_IV003640</name>
</gene>
<dbReference type="VEuPathDB" id="PiroplasmaDB:BBOV_IV003640"/>
<evidence type="ECO:0000256" key="6">
    <source>
        <dbReference type="SAM" id="Phobius"/>
    </source>
</evidence>
<dbReference type="Proteomes" id="UP000002173">
    <property type="component" value="Unassembled WGS sequence"/>
</dbReference>
<dbReference type="Gene3D" id="3.90.199.10">
    <property type="entry name" value="Topoisomerase II, domain 5"/>
    <property type="match status" value="1"/>
</dbReference>
<keyword evidence="9" id="KW-1185">Reference proteome</keyword>
<keyword evidence="6" id="KW-1133">Transmembrane helix</keyword>
<proteinExistence type="inferred from homology"/>
<evidence type="ECO:0000256" key="4">
    <source>
        <dbReference type="ARBA" id="ARBA00023235"/>
    </source>
</evidence>
<protein>
    <submittedName>
        <fullName evidence="8">DNA gyrase A subunit, putative</fullName>
        <ecNumber evidence="8">5.99.1.3</ecNumber>
    </submittedName>
</protein>
<name>A7AVY4_BABBO</name>
<feature type="active site" description="O-(5'-phospho-DNA)-tyrosine intermediate" evidence="5">
    <location>
        <position position="211"/>
    </location>
</feature>
<dbReference type="eggNOG" id="KOG0355">
    <property type="taxonomic scope" value="Eukaryota"/>
</dbReference>
<keyword evidence="3 5" id="KW-0238">DNA-binding</keyword>
<dbReference type="OMA" id="WAMHMLK"/>
<dbReference type="CDD" id="cd00187">
    <property type="entry name" value="TOP4c"/>
    <property type="match status" value="1"/>
</dbReference>
<evidence type="ECO:0000313" key="8">
    <source>
        <dbReference type="EMBL" id="EDO05960.1"/>
    </source>
</evidence>
<dbReference type="InterPro" id="IPR013760">
    <property type="entry name" value="Topo_IIA-like_dom_sf"/>
</dbReference>
<dbReference type="FunCoup" id="A7AVY4">
    <property type="interactions" value="11"/>
</dbReference>
<dbReference type="InParanoid" id="A7AVY4"/>
<dbReference type="Gene3D" id="1.10.268.10">
    <property type="entry name" value="Topoisomerase, domain 3"/>
    <property type="match status" value="1"/>
</dbReference>
<dbReference type="PANTHER" id="PTHR43493">
    <property type="entry name" value="DNA GYRASE/TOPOISOMERASE SUBUNIT A"/>
    <property type="match status" value="1"/>
</dbReference>
<dbReference type="GO" id="GO:0006265">
    <property type="term" value="P:DNA topological change"/>
    <property type="evidence" value="ECO:0007669"/>
    <property type="project" value="UniProtKB-UniRule"/>
</dbReference>
<dbReference type="GeneID" id="5477747"/>
<dbReference type="InterPro" id="IPR035516">
    <property type="entry name" value="Gyrase/topoIV_suA_C"/>
</dbReference>
<dbReference type="InterPro" id="IPR002205">
    <property type="entry name" value="Topo_IIA_dom_A"/>
</dbReference>
<dbReference type="Pfam" id="PF00521">
    <property type="entry name" value="DNA_topoisoIV"/>
    <property type="match status" value="1"/>
</dbReference>
<keyword evidence="4 5" id="KW-0413">Isomerase</keyword>
<dbReference type="STRING" id="5865.A7AVY4"/>